<evidence type="ECO:0000313" key="2">
    <source>
        <dbReference type="Proteomes" id="UP000807115"/>
    </source>
</evidence>
<accession>A0A921QC57</accession>
<dbReference type="InterPro" id="IPR032675">
    <property type="entry name" value="LRR_dom_sf"/>
</dbReference>
<evidence type="ECO:0008006" key="3">
    <source>
        <dbReference type="Google" id="ProtNLM"/>
    </source>
</evidence>
<dbReference type="PANTHER" id="PTHR36766">
    <property type="entry name" value="PLANT BROAD-SPECTRUM MILDEW RESISTANCE PROTEIN RPW8"/>
    <property type="match status" value="1"/>
</dbReference>
<reference evidence="1" key="1">
    <citation type="journal article" date="2019" name="BMC Genomics">
        <title>A new reference genome for Sorghum bicolor reveals high levels of sequence similarity between sweet and grain genotypes: implications for the genetics of sugar metabolism.</title>
        <authorList>
            <person name="Cooper E.A."/>
            <person name="Brenton Z.W."/>
            <person name="Flinn B.S."/>
            <person name="Jenkins J."/>
            <person name="Shu S."/>
            <person name="Flowers D."/>
            <person name="Luo F."/>
            <person name="Wang Y."/>
            <person name="Xia P."/>
            <person name="Barry K."/>
            <person name="Daum C."/>
            <person name="Lipzen A."/>
            <person name="Yoshinaga Y."/>
            <person name="Schmutz J."/>
            <person name="Saski C."/>
            <person name="Vermerris W."/>
            <person name="Kresovich S."/>
        </authorList>
    </citation>
    <scope>NUCLEOTIDE SEQUENCE</scope>
</reference>
<gene>
    <name evidence="1" type="ORF">BDA96_09G233100</name>
</gene>
<dbReference type="EMBL" id="CM027688">
    <property type="protein sequence ID" value="KAG0519078.1"/>
    <property type="molecule type" value="Genomic_DNA"/>
</dbReference>
<proteinExistence type="predicted"/>
<comment type="caution">
    <text evidence="1">The sequence shown here is derived from an EMBL/GenBank/DDBJ whole genome shotgun (WGS) entry which is preliminary data.</text>
</comment>
<name>A0A921QC57_SORBI</name>
<protein>
    <recommendedName>
        <fullName evidence="3">NB-ARC domain-containing protein</fullName>
    </recommendedName>
</protein>
<organism evidence="1 2">
    <name type="scientific">Sorghum bicolor</name>
    <name type="common">Sorghum</name>
    <name type="synonym">Sorghum vulgare</name>
    <dbReference type="NCBI Taxonomy" id="4558"/>
    <lineage>
        <taxon>Eukaryota</taxon>
        <taxon>Viridiplantae</taxon>
        <taxon>Streptophyta</taxon>
        <taxon>Embryophyta</taxon>
        <taxon>Tracheophyta</taxon>
        <taxon>Spermatophyta</taxon>
        <taxon>Magnoliopsida</taxon>
        <taxon>Liliopsida</taxon>
        <taxon>Poales</taxon>
        <taxon>Poaceae</taxon>
        <taxon>PACMAD clade</taxon>
        <taxon>Panicoideae</taxon>
        <taxon>Andropogonodae</taxon>
        <taxon>Andropogoneae</taxon>
        <taxon>Sorghinae</taxon>
        <taxon>Sorghum</taxon>
    </lineage>
</organism>
<dbReference type="Gene3D" id="3.80.10.10">
    <property type="entry name" value="Ribonuclease Inhibitor"/>
    <property type="match status" value="1"/>
</dbReference>
<dbReference type="SUPFAM" id="SSF52058">
    <property type="entry name" value="L domain-like"/>
    <property type="match status" value="1"/>
</dbReference>
<sequence>MDHSQWDDLLDALGSSCINGNVIIVTSRNLSVAKRLVCSIFPDDHKFHIDGLISMWISSGFVKSVEIGRDYLNALGNPDCASKRSCSELLRIPSNLVPSLKKMSIEILIKFQGNKEDEIDEQANGRWLLPCSLGVLDIRRGFPWNAAALLSRRSDPPHSTKVWRINALKSLQLHSCTALEKLRIGCCQSLDALEGFQSLRSLRYLDVYICPGLPQCLKSLSTQGYELCPRLERLRFSDLSLLTTPFCKHLTSLQCLQLDHRYTNIDVTGLTCEQEAALQLLTSLQELRFEDYRKLSDLPLGLHSLLSLKRLEIIDCKSISRLPQRGLPPSLEELEVCGCSELLTKQVRKLATSKLKVIINGNYVN</sequence>
<dbReference type="PANTHER" id="PTHR36766:SF40">
    <property type="entry name" value="DISEASE RESISTANCE PROTEIN RGA3"/>
    <property type="match status" value="1"/>
</dbReference>
<evidence type="ECO:0000313" key="1">
    <source>
        <dbReference type="EMBL" id="KAG0519078.1"/>
    </source>
</evidence>
<dbReference type="Proteomes" id="UP000807115">
    <property type="component" value="Chromosome 9"/>
</dbReference>
<dbReference type="AlphaFoldDB" id="A0A921QC57"/>
<reference evidence="1" key="2">
    <citation type="submission" date="2020-10" db="EMBL/GenBank/DDBJ databases">
        <authorList>
            <person name="Cooper E.A."/>
            <person name="Brenton Z.W."/>
            <person name="Flinn B.S."/>
            <person name="Jenkins J."/>
            <person name="Shu S."/>
            <person name="Flowers D."/>
            <person name="Luo F."/>
            <person name="Wang Y."/>
            <person name="Xia P."/>
            <person name="Barry K."/>
            <person name="Daum C."/>
            <person name="Lipzen A."/>
            <person name="Yoshinaga Y."/>
            <person name="Schmutz J."/>
            <person name="Saski C."/>
            <person name="Vermerris W."/>
            <person name="Kresovich S."/>
        </authorList>
    </citation>
    <scope>NUCLEOTIDE SEQUENCE</scope>
</reference>